<organism evidence="2 3">
    <name type="scientific">Vicia faba</name>
    <name type="common">Broad bean</name>
    <name type="synonym">Faba vulgaris</name>
    <dbReference type="NCBI Taxonomy" id="3906"/>
    <lineage>
        <taxon>Eukaryota</taxon>
        <taxon>Viridiplantae</taxon>
        <taxon>Streptophyta</taxon>
        <taxon>Embryophyta</taxon>
        <taxon>Tracheophyta</taxon>
        <taxon>Spermatophyta</taxon>
        <taxon>Magnoliopsida</taxon>
        <taxon>eudicotyledons</taxon>
        <taxon>Gunneridae</taxon>
        <taxon>Pentapetalae</taxon>
        <taxon>rosids</taxon>
        <taxon>fabids</taxon>
        <taxon>Fabales</taxon>
        <taxon>Fabaceae</taxon>
        <taxon>Papilionoideae</taxon>
        <taxon>50 kb inversion clade</taxon>
        <taxon>NPAAA clade</taxon>
        <taxon>Hologalegina</taxon>
        <taxon>IRL clade</taxon>
        <taxon>Fabeae</taxon>
        <taxon>Vicia</taxon>
    </lineage>
</organism>
<dbReference type="Proteomes" id="UP001157006">
    <property type="component" value="Unassembled WGS sequence"/>
</dbReference>
<dbReference type="EMBL" id="CATIWC010002267">
    <property type="protein sequence ID" value="CAI8584736.1"/>
    <property type="molecule type" value="Genomic_DNA"/>
</dbReference>
<name>A0AAV0YFE7_VICFA</name>
<comment type="caution">
    <text evidence="2">The sequence shown here is derived from an EMBL/GenBank/DDBJ whole genome shotgun (WGS) entry which is preliminary data.</text>
</comment>
<dbReference type="AlphaFoldDB" id="A0AAV0YFE7"/>
<sequence>MIFNETWFSTNLLENKEIRPFSTLNKTEFLVSERIQGYKDFLIAINFVALSKRRMLRSTCKLEKQWLFLWLFALISCIASCGEITRISLPRHDSHTLKGLAHLEFKDIDGYRKTLF</sequence>
<keyword evidence="3" id="KW-1185">Reference proteome</keyword>
<protein>
    <submittedName>
        <fullName evidence="2">Uncharacterized protein</fullName>
    </submittedName>
</protein>
<proteinExistence type="predicted"/>
<keyword evidence="1" id="KW-0472">Membrane</keyword>
<keyword evidence="1" id="KW-1133">Transmembrane helix</keyword>
<accession>A0AAV0YFE7</accession>
<evidence type="ECO:0000313" key="2">
    <source>
        <dbReference type="EMBL" id="CAI8584736.1"/>
    </source>
</evidence>
<reference evidence="2 3" key="1">
    <citation type="submission" date="2023-01" db="EMBL/GenBank/DDBJ databases">
        <authorList>
            <person name="Kreplak J."/>
        </authorList>
    </citation>
    <scope>NUCLEOTIDE SEQUENCE [LARGE SCALE GENOMIC DNA]</scope>
</reference>
<keyword evidence="1" id="KW-0812">Transmembrane</keyword>
<feature type="transmembrane region" description="Helical" evidence="1">
    <location>
        <begin position="67"/>
        <end position="89"/>
    </location>
</feature>
<gene>
    <name evidence="2" type="ORF">VFH_U090240</name>
</gene>
<evidence type="ECO:0000313" key="3">
    <source>
        <dbReference type="Proteomes" id="UP001157006"/>
    </source>
</evidence>
<evidence type="ECO:0000256" key="1">
    <source>
        <dbReference type="SAM" id="Phobius"/>
    </source>
</evidence>